<dbReference type="CDD" id="cd00609">
    <property type="entry name" value="AAT_like"/>
    <property type="match status" value="1"/>
</dbReference>
<dbReference type="GO" id="GO:0008483">
    <property type="term" value="F:transaminase activity"/>
    <property type="evidence" value="ECO:0007669"/>
    <property type="project" value="UniProtKB-KW"/>
</dbReference>
<keyword evidence="8" id="KW-0808">Transferase</keyword>
<keyword evidence="4" id="KW-0238">DNA-binding</keyword>
<keyword evidence="5" id="KW-0804">Transcription</keyword>
<dbReference type="InterPro" id="IPR036390">
    <property type="entry name" value="WH_DNA-bd_sf"/>
</dbReference>
<feature type="domain" description="HTH gntR-type" evidence="7">
    <location>
        <begin position="19"/>
        <end position="87"/>
    </location>
</feature>
<dbReference type="SMART" id="SM00345">
    <property type="entry name" value="HTH_GNTR"/>
    <property type="match status" value="1"/>
</dbReference>
<evidence type="ECO:0000259" key="7">
    <source>
        <dbReference type="PROSITE" id="PS50949"/>
    </source>
</evidence>
<name>A0A7X5UNM9_9PSEU</name>
<proteinExistence type="inferred from homology"/>
<protein>
    <submittedName>
        <fullName evidence="8">GntR family transcriptional regulator/MocR family aminotransferase</fullName>
    </submittedName>
</protein>
<dbReference type="EMBL" id="JAAOYM010000001">
    <property type="protein sequence ID" value="NIJ11077.1"/>
    <property type="molecule type" value="Genomic_DNA"/>
</dbReference>
<dbReference type="RefSeq" id="WP_167167872.1">
    <property type="nucleotide sequence ID" value="NZ_JAAOYM010000001.1"/>
</dbReference>
<dbReference type="Pfam" id="PF00392">
    <property type="entry name" value="GntR"/>
    <property type="match status" value="1"/>
</dbReference>
<dbReference type="PRINTS" id="PR00035">
    <property type="entry name" value="HTHGNTR"/>
</dbReference>
<keyword evidence="8" id="KW-0032">Aminotransferase</keyword>
<evidence type="ECO:0000313" key="9">
    <source>
        <dbReference type="Proteomes" id="UP000545493"/>
    </source>
</evidence>
<dbReference type="SUPFAM" id="SSF46785">
    <property type="entry name" value="Winged helix' DNA-binding domain"/>
    <property type="match status" value="1"/>
</dbReference>
<dbReference type="InterPro" id="IPR015421">
    <property type="entry name" value="PyrdxlP-dep_Trfase_major"/>
</dbReference>
<dbReference type="Pfam" id="PF00155">
    <property type="entry name" value="Aminotran_1_2"/>
    <property type="match status" value="1"/>
</dbReference>
<keyword evidence="3" id="KW-0805">Transcription regulation</keyword>
<dbReference type="SUPFAM" id="SSF53383">
    <property type="entry name" value="PLP-dependent transferases"/>
    <property type="match status" value="1"/>
</dbReference>
<dbReference type="InterPro" id="IPR000524">
    <property type="entry name" value="Tscrpt_reg_HTH_GntR"/>
</dbReference>
<reference evidence="8 9" key="1">
    <citation type="submission" date="2020-03" db="EMBL/GenBank/DDBJ databases">
        <title>Sequencing the genomes of 1000 actinobacteria strains.</title>
        <authorList>
            <person name="Klenk H.-P."/>
        </authorList>
    </citation>
    <scope>NUCLEOTIDE SEQUENCE [LARGE SCALE GENOMIC DNA]</scope>
    <source>
        <strain evidence="8 9">DSM 45685</strain>
    </source>
</reference>
<evidence type="ECO:0000256" key="1">
    <source>
        <dbReference type="ARBA" id="ARBA00005384"/>
    </source>
</evidence>
<evidence type="ECO:0000256" key="4">
    <source>
        <dbReference type="ARBA" id="ARBA00023125"/>
    </source>
</evidence>
<evidence type="ECO:0000256" key="6">
    <source>
        <dbReference type="SAM" id="MobiDB-lite"/>
    </source>
</evidence>
<evidence type="ECO:0000256" key="3">
    <source>
        <dbReference type="ARBA" id="ARBA00023015"/>
    </source>
</evidence>
<evidence type="ECO:0000313" key="8">
    <source>
        <dbReference type="EMBL" id="NIJ11077.1"/>
    </source>
</evidence>
<dbReference type="GO" id="GO:0003677">
    <property type="term" value="F:DNA binding"/>
    <property type="evidence" value="ECO:0007669"/>
    <property type="project" value="UniProtKB-KW"/>
</dbReference>
<dbReference type="InterPro" id="IPR036388">
    <property type="entry name" value="WH-like_DNA-bd_sf"/>
</dbReference>
<sequence length="464" mass="49850">MGKSWSSSGVDVHLDWDPDTGRAGLAEALRLAIRAGRLPRGAMLPSTRALAADLGIARGTVTRVYTDLAAEGYLRTRQGAPTTVATAATAATSPPSVPPAAPKQSAPRWSLLPGQPNLSMFPRGEWLSATRRVLQHAPSSMFGYLEERGVEQLRHALARYLTRSRGVVAEPERIVVCGGYSHAISLLCTTLRELGESSIAFEDPSLWVFRDLAAAAGLGVDPVAVDDDGLVVSELDSSAVVVTPAHQYPLGVTLAPHRRADLARWARDRDAVVIEDDYDGEFRFDRRPIGAVQALAPEHIVYAGTASKTLAPGLRLGWLVLPSGLVEPVRAVLARSGWRAPVLQQLVLADLLESGAYDRHVRRCRASYRRRRDQLLARLPPQLSPRGISAGVQLLLMLPESGPDEQAVLAAAHRHSLALQPLGPHWIGNQQRGAGILVGYATPAEHAFGPTVRALLDTLTDAGL</sequence>
<dbReference type="GO" id="GO:0003700">
    <property type="term" value="F:DNA-binding transcription factor activity"/>
    <property type="evidence" value="ECO:0007669"/>
    <property type="project" value="InterPro"/>
</dbReference>
<evidence type="ECO:0000256" key="5">
    <source>
        <dbReference type="ARBA" id="ARBA00023163"/>
    </source>
</evidence>
<gene>
    <name evidence="8" type="ORF">FHU38_001421</name>
</gene>
<organism evidence="8 9">
    <name type="scientific">Saccharomonospora amisosensis</name>
    <dbReference type="NCBI Taxonomy" id="1128677"/>
    <lineage>
        <taxon>Bacteria</taxon>
        <taxon>Bacillati</taxon>
        <taxon>Actinomycetota</taxon>
        <taxon>Actinomycetes</taxon>
        <taxon>Pseudonocardiales</taxon>
        <taxon>Pseudonocardiaceae</taxon>
        <taxon>Saccharomonospora</taxon>
    </lineage>
</organism>
<dbReference type="CDD" id="cd07377">
    <property type="entry name" value="WHTH_GntR"/>
    <property type="match status" value="1"/>
</dbReference>
<dbReference type="PANTHER" id="PTHR46577:SF1">
    <property type="entry name" value="HTH-TYPE TRANSCRIPTIONAL REGULATORY PROTEIN GABR"/>
    <property type="match status" value="1"/>
</dbReference>
<dbReference type="AlphaFoldDB" id="A0A7X5UNM9"/>
<dbReference type="Gene3D" id="1.10.10.10">
    <property type="entry name" value="Winged helix-like DNA-binding domain superfamily/Winged helix DNA-binding domain"/>
    <property type="match status" value="1"/>
</dbReference>
<accession>A0A7X5UNM9</accession>
<keyword evidence="2" id="KW-0663">Pyridoxal phosphate</keyword>
<feature type="compositionally biased region" description="Low complexity" evidence="6">
    <location>
        <begin position="84"/>
        <end position="94"/>
    </location>
</feature>
<comment type="caution">
    <text evidence="8">The sequence shown here is derived from an EMBL/GenBank/DDBJ whole genome shotgun (WGS) entry which is preliminary data.</text>
</comment>
<feature type="region of interest" description="Disordered" evidence="6">
    <location>
        <begin position="84"/>
        <end position="108"/>
    </location>
</feature>
<dbReference type="Proteomes" id="UP000545493">
    <property type="component" value="Unassembled WGS sequence"/>
</dbReference>
<dbReference type="InterPro" id="IPR004839">
    <property type="entry name" value="Aminotransferase_I/II_large"/>
</dbReference>
<evidence type="ECO:0000256" key="2">
    <source>
        <dbReference type="ARBA" id="ARBA00022898"/>
    </source>
</evidence>
<dbReference type="PANTHER" id="PTHR46577">
    <property type="entry name" value="HTH-TYPE TRANSCRIPTIONAL REGULATORY PROTEIN GABR"/>
    <property type="match status" value="1"/>
</dbReference>
<dbReference type="PROSITE" id="PS50949">
    <property type="entry name" value="HTH_GNTR"/>
    <property type="match status" value="1"/>
</dbReference>
<comment type="similarity">
    <text evidence="1">In the C-terminal section; belongs to the class-I pyridoxal-phosphate-dependent aminotransferase family.</text>
</comment>
<keyword evidence="9" id="KW-1185">Reference proteome</keyword>
<dbReference type="GO" id="GO:0030170">
    <property type="term" value="F:pyridoxal phosphate binding"/>
    <property type="evidence" value="ECO:0007669"/>
    <property type="project" value="InterPro"/>
</dbReference>
<dbReference type="InterPro" id="IPR015424">
    <property type="entry name" value="PyrdxlP-dep_Trfase"/>
</dbReference>
<dbReference type="InterPro" id="IPR051446">
    <property type="entry name" value="HTH_trans_reg/aminotransferase"/>
</dbReference>
<dbReference type="Gene3D" id="3.40.640.10">
    <property type="entry name" value="Type I PLP-dependent aspartate aminotransferase-like (Major domain)"/>
    <property type="match status" value="1"/>
</dbReference>